<keyword evidence="6" id="KW-1185">Reference proteome</keyword>
<protein>
    <submittedName>
        <fullName evidence="7">Aspartic proteinase nepenthesin-2-like</fullName>
    </submittedName>
</protein>
<gene>
    <name evidence="7" type="primary">LOC115726579</name>
</gene>
<dbReference type="GO" id="GO:0006508">
    <property type="term" value="P:proteolysis"/>
    <property type="evidence" value="ECO:0007669"/>
    <property type="project" value="UniProtKB-KW"/>
</dbReference>
<keyword evidence="3" id="KW-0378">Hydrolase</keyword>
<dbReference type="Proteomes" id="UP000827889">
    <property type="component" value="Chromosome 1"/>
</dbReference>
<dbReference type="InterPro" id="IPR051708">
    <property type="entry name" value="Plant_Aspart_Prot_A1"/>
</dbReference>
<dbReference type="Pfam" id="PF14541">
    <property type="entry name" value="TAXi_C"/>
    <property type="match status" value="1"/>
</dbReference>
<evidence type="ECO:0000256" key="4">
    <source>
        <dbReference type="SAM" id="MobiDB-lite"/>
    </source>
</evidence>
<evidence type="ECO:0000313" key="7">
    <source>
        <dbReference type="RefSeq" id="XP_030512361.1"/>
    </source>
</evidence>
<dbReference type="GeneID" id="115726579"/>
<dbReference type="RefSeq" id="XP_030512361.1">
    <property type="nucleotide sequence ID" value="XM_030656501.1"/>
</dbReference>
<dbReference type="AlphaFoldDB" id="A0A8B8MNB4"/>
<evidence type="ECO:0000256" key="1">
    <source>
        <dbReference type="ARBA" id="ARBA00007447"/>
    </source>
</evidence>
<sequence length="281" mass="30617">MASSSSVEWKKSTGHGPNAPKPKVTKHPILGYYITSLMVGKPSYSTDLIVSTGSYDTWMQREGCTTSFPLRQGNFDRKKSRAYRPLPCEHPLCDPHICINGSCASEVSYTGTVSITPYNKGQVGLETFIFQDGYRSIKGFPKIVFSCGLDNHNMQWVVLGENSTVSGALGLAWGKRSILTQYANETKGCISYCLPSWYAGGGTYTSLNFGDNVRIGGHPRSIVQTTALISNVMGYIVNVMGISINGKRLNINPEAFRRRPDHTGGFVLDSGTSHTGLVQIA</sequence>
<proteinExistence type="inferred from homology"/>
<dbReference type="Pfam" id="PF14543">
    <property type="entry name" value="TAXi_N"/>
    <property type="match status" value="1"/>
</dbReference>
<dbReference type="InterPro" id="IPR033121">
    <property type="entry name" value="PEPTIDASE_A1"/>
</dbReference>
<dbReference type="PANTHER" id="PTHR47967:SF136">
    <property type="match status" value="1"/>
</dbReference>
<dbReference type="PROSITE" id="PS51767">
    <property type="entry name" value="PEPTIDASE_A1"/>
    <property type="match status" value="1"/>
</dbReference>
<evidence type="ECO:0000256" key="3">
    <source>
        <dbReference type="ARBA" id="ARBA00022801"/>
    </source>
</evidence>
<dbReference type="OrthoDB" id="1072226at2759"/>
<dbReference type="InterPro" id="IPR021109">
    <property type="entry name" value="Peptidase_aspartic_dom_sf"/>
</dbReference>
<dbReference type="InterPro" id="IPR032861">
    <property type="entry name" value="TAXi_N"/>
</dbReference>
<evidence type="ECO:0000256" key="2">
    <source>
        <dbReference type="ARBA" id="ARBA00022670"/>
    </source>
</evidence>
<reference evidence="7" key="2">
    <citation type="submission" date="2025-08" db="UniProtKB">
        <authorList>
            <consortium name="RefSeq"/>
        </authorList>
    </citation>
    <scope>IDENTIFICATION</scope>
    <source>
        <tissue evidence="7">Leaf</tissue>
    </source>
</reference>
<comment type="similarity">
    <text evidence="1">Belongs to the peptidase A1 family.</text>
</comment>
<feature type="domain" description="Peptidase A1" evidence="5">
    <location>
        <begin position="33"/>
        <end position="281"/>
    </location>
</feature>
<name>A0A8B8MNB4_9MYRT</name>
<dbReference type="PANTHER" id="PTHR47967">
    <property type="entry name" value="OS07G0603500 PROTEIN-RELATED"/>
    <property type="match status" value="1"/>
</dbReference>
<evidence type="ECO:0000313" key="6">
    <source>
        <dbReference type="Proteomes" id="UP000827889"/>
    </source>
</evidence>
<organism evidence="6 7">
    <name type="scientific">Rhodamnia argentea</name>
    <dbReference type="NCBI Taxonomy" id="178133"/>
    <lineage>
        <taxon>Eukaryota</taxon>
        <taxon>Viridiplantae</taxon>
        <taxon>Streptophyta</taxon>
        <taxon>Embryophyta</taxon>
        <taxon>Tracheophyta</taxon>
        <taxon>Spermatophyta</taxon>
        <taxon>Magnoliopsida</taxon>
        <taxon>eudicotyledons</taxon>
        <taxon>Gunneridae</taxon>
        <taxon>Pentapetalae</taxon>
        <taxon>rosids</taxon>
        <taxon>malvids</taxon>
        <taxon>Myrtales</taxon>
        <taxon>Myrtaceae</taxon>
        <taxon>Myrtoideae</taxon>
        <taxon>Myrteae</taxon>
        <taxon>Australasian group</taxon>
        <taxon>Rhodamnia</taxon>
    </lineage>
</organism>
<feature type="region of interest" description="Disordered" evidence="4">
    <location>
        <begin position="1"/>
        <end position="23"/>
    </location>
</feature>
<keyword evidence="2" id="KW-0645">Protease</keyword>
<dbReference type="InterPro" id="IPR032799">
    <property type="entry name" value="TAXi_C"/>
</dbReference>
<dbReference type="GO" id="GO:0008233">
    <property type="term" value="F:peptidase activity"/>
    <property type="evidence" value="ECO:0007669"/>
    <property type="project" value="UniProtKB-KW"/>
</dbReference>
<accession>A0A8B8MNB4</accession>
<dbReference type="KEGG" id="rarg:115726579"/>
<reference evidence="6" key="1">
    <citation type="submission" date="2025-05" db="UniProtKB">
        <authorList>
            <consortium name="RefSeq"/>
        </authorList>
    </citation>
    <scope>NUCLEOTIDE SEQUENCE [LARGE SCALE GENOMIC DNA]</scope>
</reference>
<dbReference type="Gene3D" id="2.40.70.10">
    <property type="entry name" value="Acid Proteases"/>
    <property type="match status" value="2"/>
</dbReference>
<dbReference type="SUPFAM" id="SSF50630">
    <property type="entry name" value="Acid proteases"/>
    <property type="match status" value="1"/>
</dbReference>
<evidence type="ECO:0000259" key="5">
    <source>
        <dbReference type="PROSITE" id="PS51767"/>
    </source>
</evidence>